<dbReference type="EMBL" id="CM046117">
    <property type="protein sequence ID" value="KAI8436782.1"/>
    <property type="molecule type" value="Genomic_DNA"/>
</dbReference>
<name>A0ACC0KKL0_CHOFU</name>
<dbReference type="Proteomes" id="UP001064048">
    <property type="component" value="Chromosome 17"/>
</dbReference>
<organism evidence="1 2">
    <name type="scientific">Choristoneura fumiferana</name>
    <name type="common">Spruce budworm moth</name>
    <name type="synonym">Archips fumiferana</name>
    <dbReference type="NCBI Taxonomy" id="7141"/>
    <lineage>
        <taxon>Eukaryota</taxon>
        <taxon>Metazoa</taxon>
        <taxon>Ecdysozoa</taxon>
        <taxon>Arthropoda</taxon>
        <taxon>Hexapoda</taxon>
        <taxon>Insecta</taxon>
        <taxon>Pterygota</taxon>
        <taxon>Neoptera</taxon>
        <taxon>Endopterygota</taxon>
        <taxon>Lepidoptera</taxon>
        <taxon>Glossata</taxon>
        <taxon>Ditrysia</taxon>
        <taxon>Tortricoidea</taxon>
        <taxon>Tortricidae</taxon>
        <taxon>Tortricinae</taxon>
        <taxon>Choristoneura</taxon>
    </lineage>
</organism>
<gene>
    <name evidence="1" type="ORF">MSG28_010248</name>
</gene>
<protein>
    <submittedName>
        <fullName evidence="1">Uncharacterized protein</fullName>
    </submittedName>
</protein>
<sequence>MVIWDLKGQKLDTLDTYLMSTYSAKISPCGRFVVATGQVTDIKVMEVCFTKTGEYKQVTKAYDLTGHSSGIYDVAFDVDTSHVATISKDGTWKLYHTKGSINHMKFDASGKYLFVCGDRVVRILHNVCGYQTTIDSCTRLLATKQTSATTERLNKTIKDCKVTLAKFGK</sequence>
<evidence type="ECO:0000313" key="1">
    <source>
        <dbReference type="EMBL" id="KAI8436782.1"/>
    </source>
</evidence>
<comment type="caution">
    <text evidence="1">The sequence shown here is derived from an EMBL/GenBank/DDBJ whole genome shotgun (WGS) entry which is preliminary data.</text>
</comment>
<accession>A0ACC0KKL0</accession>
<reference evidence="1 2" key="1">
    <citation type="journal article" date="2022" name="Genome Biol. Evol.">
        <title>The Spruce Budworm Genome: Reconstructing the Evolutionary History of Antifreeze Proteins.</title>
        <authorList>
            <person name="Beliveau C."/>
            <person name="Gagne P."/>
            <person name="Picq S."/>
            <person name="Vernygora O."/>
            <person name="Keeling C.I."/>
            <person name="Pinkney K."/>
            <person name="Doucet D."/>
            <person name="Wen F."/>
            <person name="Johnston J.S."/>
            <person name="Maaroufi H."/>
            <person name="Boyle B."/>
            <person name="Laroche J."/>
            <person name="Dewar K."/>
            <person name="Juretic N."/>
            <person name="Blackburn G."/>
            <person name="Nisole A."/>
            <person name="Brunet B."/>
            <person name="Brandao M."/>
            <person name="Lumley L."/>
            <person name="Duan J."/>
            <person name="Quan G."/>
            <person name="Lucarotti C.J."/>
            <person name="Roe A.D."/>
            <person name="Sperling F.A.H."/>
            <person name="Levesque R.C."/>
            <person name="Cusson M."/>
        </authorList>
    </citation>
    <scope>NUCLEOTIDE SEQUENCE [LARGE SCALE GENOMIC DNA]</scope>
    <source>
        <strain evidence="1">Glfc:IPQL:Cfum</strain>
    </source>
</reference>
<evidence type="ECO:0000313" key="2">
    <source>
        <dbReference type="Proteomes" id="UP001064048"/>
    </source>
</evidence>
<keyword evidence="2" id="KW-1185">Reference proteome</keyword>
<proteinExistence type="predicted"/>